<dbReference type="GO" id="GO:0009396">
    <property type="term" value="P:folic acid-containing compound biosynthetic process"/>
    <property type="evidence" value="ECO:0007669"/>
    <property type="project" value="TreeGrafter"/>
</dbReference>
<evidence type="ECO:0000256" key="4">
    <source>
        <dbReference type="RuleBase" id="RU361279"/>
    </source>
</evidence>
<proteinExistence type="inferred from homology"/>
<dbReference type="RefSeq" id="WP_089885859.1">
    <property type="nucleotide sequence ID" value="NZ_FNPF01000022.1"/>
</dbReference>
<dbReference type="InterPro" id="IPR002698">
    <property type="entry name" value="FTHF_cligase"/>
</dbReference>
<dbReference type="PANTHER" id="PTHR23407:SF1">
    <property type="entry name" value="5-FORMYLTETRAHYDROFOLATE CYCLO-LIGASE"/>
    <property type="match status" value="1"/>
</dbReference>
<comment type="catalytic activity">
    <reaction evidence="4">
        <text>(6S)-5-formyl-5,6,7,8-tetrahydrofolate + ATP = (6R)-5,10-methenyltetrahydrofolate + ADP + phosphate</text>
        <dbReference type="Rhea" id="RHEA:10488"/>
        <dbReference type="ChEBI" id="CHEBI:30616"/>
        <dbReference type="ChEBI" id="CHEBI:43474"/>
        <dbReference type="ChEBI" id="CHEBI:57455"/>
        <dbReference type="ChEBI" id="CHEBI:57457"/>
        <dbReference type="ChEBI" id="CHEBI:456216"/>
        <dbReference type="EC" id="6.3.3.2"/>
    </reaction>
</comment>
<dbReference type="InterPro" id="IPR024185">
    <property type="entry name" value="FTHF_cligase-like_sf"/>
</dbReference>
<dbReference type="NCBIfam" id="TIGR02727">
    <property type="entry name" value="MTHFS_bact"/>
    <property type="match status" value="1"/>
</dbReference>
<dbReference type="STRING" id="321339.SAMN05444340_12230"/>
<keyword evidence="5" id="KW-0436">Ligase</keyword>
<keyword evidence="4" id="KW-0460">Magnesium</keyword>
<dbReference type="GO" id="GO:0030272">
    <property type="term" value="F:5-formyltetrahydrofolate cyclo-ligase activity"/>
    <property type="evidence" value="ECO:0007669"/>
    <property type="project" value="UniProtKB-EC"/>
</dbReference>
<accession>A0A1H3NAX8</accession>
<keyword evidence="2 4" id="KW-0547">Nucleotide-binding</keyword>
<dbReference type="GO" id="GO:0035999">
    <property type="term" value="P:tetrahydrofolate interconversion"/>
    <property type="evidence" value="ECO:0007669"/>
    <property type="project" value="TreeGrafter"/>
</dbReference>
<evidence type="ECO:0000256" key="2">
    <source>
        <dbReference type="ARBA" id="ARBA00022741"/>
    </source>
</evidence>
<dbReference type="Gene3D" id="3.40.50.10420">
    <property type="entry name" value="NagB/RpiA/CoA transferase-like"/>
    <property type="match status" value="1"/>
</dbReference>
<keyword evidence="3 4" id="KW-0067">ATP-binding</keyword>
<dbReference type="GO" id="GO:0005524">
    <property type="term" value="F:ATP binding"/>
    <property type="evidence" value="ECO:0007669"/>
    <property type="project" value="UniProtKB-KW"/>
</dbReference>
<evidence type="ECO:0000313" key="5">
    <source>
        <dbReference type="EMBL" id="SDY86087.1"/>
    </source>
</evidence>
<keyword evidence="6" id="KW-1185">Reference proteome</keyword>
<dbReference type="InterPro" id="IPR037171">
    <property type="entry name" value="NagB/RpiA_transferase-like"/>
</dbReference>
<organism evidence="5 6">
    <name type="scientific">Citreimonas salinaria</name>
    <dbReference type="NCBI Taxonomy" id="321339"/>
    <lineage>
        <taxon>Bacteria</taxon>
        <taxon>Pseudomonadati</taxon>
        <taxon>Pseudomonadota</taxon>
        <taxon>Alphaproteobacteria</taxon>
        <taxon>Rhodobacterales</taxon>
        <taxon>Roseobacteraceae</taxon>
        <taxon>Citreimonas</taxon>
    </lineage>
</organism>
<comment type="similarity">
    <text evidence="1 4">Belongs to the 5-formyltetrahydrofolate cyclo-ligase family.</text>
</comment>
<dbReference type="OrthoDB" id="9801938at2"/>
<dbReference type="AlphaFoldDB" id="A0A1H3NAX8"/>
<dbReference type="Proteomes" id="UP000199286">
    <property type="component" value="Unassembled WGS sequence"/>
</dbReference>
<keyword evidence="4" id="KW-0479">Metal-binding</keyword>
<sequence length="216" mass="23373">MAEDEAGHGSSPCFAHLLVDGHPVDPDTARDVARFRRAERARLVAERALSSGDRRGATAALIDRLEKVIAPGPGMTVAGYWPIRGEPDLRSWMNKVHAAGAQVLLPVVVEEHAPLEFHSWSPSCRMTRGFWNIPVPAGGRAGRPDVVIAPLVGADEALYRLGNGGGYYDRTLPRIDPPPRVIGVGFAGCLLPTIFPMPWDVPMDDVILSDGAHLHR</sequence>
<name>A0A1H3NAX8_9RHOB</name>
<dbReference type="PANTHER" id="PTHR23407">
    <property type="entry name" value="ATPASE INHIBITOR/5-FORMYLTETRAHYDROFOLATE CYCLO-LIGASE"/>
    <property type="match status" value="1"/>
</dbReference>
<evidence type="ECO:0000313" key="6">
    <source>
        <dbReference type="Proteomes" id="UP000199286"/>
    </source>
</evidence>
<dbReference type="EC" id="6.3.3.2" evidence="4"/>
<dbReference type="Pfam" id="PF01812">
    <property type="entry name" value="5-FTHF_cyc-lig"/>
    <property type="match status" value="1"/>
</dbReference>
<comment type="cofactor">
    <cofactor evidence="4">
        <name>Mg(2+)</name>
        <dbReference type="ChEBI" id="CHEBI:18420"/>
    </cofactor>
</comment>
<evidence type="ECO:0000256" key="3">
    <source>
        <dbReference type="ARBA" id="ARBA00022840"/>
    </source>
</evidence>
<evidence type="ECO:0000256" key="1">
    <source>
        <dbReference type="ARBA" id="ARBA00010638"/>
    </source>
</evidence>
<gene>
    <name evidence="5" type="ORF">SAMN05444340_12230</name>
</gene>
<dbReference type="SUPFAM" id="SSF100950">
    <property type="entry name" value="NagB/RpiA/CoA transferase-like"/>
    <property type="match status" value="1"/>
</dbReference>
<dbReference type="GO" id="GO:0046872">
    <property type="term" value="F:metal ion binding"/>
    <property type="evidence" value="ECO:0007669"/>
    <property type="project" value="UniProtKB-KW"/>
</dbReference>
<reference evidence="5 6" key="1">
    <citation type="submission" date="2016-10" db="EMBL/GenBank/DDBJ databases">
        <authorList>
            <person name="de Groot N.N."/>
        </authorList>
    </citation>
    <scope>NUCLEOTIDE SEQUENCE [LARGE SCALE GENOMIC DNA]</scope>
    <source>
        <strain evidence="5 6">DSM 26880</strain>
    </source>
</reference>
<dbReference type="EMBL" id="FNPF01000022">
    <property type="protein sequence ID" value="SDY86087.1"/>
    <property type="molecule type" value="Genomic_DNA"/>
</dbReference>
<protein>
    <recommendedName>
        <fullName evidence="4">5-formyltetrahydrofolate cyclo-ligase</fullName>
        <ecNumber evidence="4">6.3.3.2</ecNumber>
    </recommendedName>
</protein>